<name>A0A507CYU5_9FUNG</name>
<reference evidence="3 4" key="1">
    <citation type="journal article" date="2019" name="Sci. Rep.">
        <title>Comparative genomics of chytrid fungi reveal insights into the obligate biotrophic and pathogenic lifestyle of Synchytrium endobioticum.</title>
        <authorList>
            <person name="van de Vossenberg B.T.L.H."/>
            <person name="Warris S."/>
            <person name="Nguyen H.D.T."/>
            <person name="van Gent-Pelzer M.P.E."/>
            <person name="Joly D.L."/>
            <person name="van de Geest H.C."/>
            <person name="Bonants P.J.M."/>
            <person name="Smith D.S."/>
            <person name="Levesque C.A."/>
            <person name="van der Lee T.A.J."/>
        </authorList>
    </citation>
    <scope>NUCLEOTIDE SEQUENCE [LARGE SCALE GENOMIC DNA]</scope>
    <source>
        <strain evidence="1 4">LEV6574</strain>
        <strain evidence="2 3">MB42</strain>
    </source>
</reference>
<dbReference type="OrthoDB" id="10265800at2759"/>
<protein>
    <submittedName>
        <fullName evidence="1">Uncharacterized protein</fullName>
    </submittedName>
</protein>
<evidence type="ECO:0000313" key="1">
    <source>
        <dbReference type="EMBL" id="TPX44326.1"/>
    </source>
</evidence>
<comment type="caution">
    <text evidence="1">The sequence shown here is derived from an EMBL/GenBank/DDBJ whole genome shotgun (WGS) entry which is preliminary data.</text>
</comment>
<dbReference type="EMBL" id="QEAN01000152">
    <property type="protein sequence ID" value="TPX45479.1"/>
    <property type="molecule type" value="Genomic_DNA"/>
</dbReference>
<dbReference type="GO" id="GO:0006644">
    <property type="term" value="P:phospholipid metabolic process"/>
    <property type="evidence" value="ECO:0007669"/>
    <property type="project" value="TreeGrafter"/>
</dbReference>
<dbReference type="SUPFAM" id="SSF52266">
    <property type="entry name" value="SGNH hydrolase"/>
    <property type="match status" value="1"/>
</dbReference>
<evidence type="ECO:0000313" key="2">
    <source>
        <dbReference type="EMBL" id="TPX45479.1"/>
    </source>
</evidence>
<dbReference type="Gene3D" id="3.40.50.1110">
    <property type="entry name" value="SGNH hydrolase"/>
    <property type="match status" value="1"/>
</dbReference>
<dbReference type="Proteomes" id="UP000320475">
    <property type="component" value="Unassembled WGS sequence"/>
</dbReference>
<accession>A0A507CYU5</accession>
<sequence length="464" mass="51898">MRRDEANSRYEFGSDTLSMMSPTPVMVQSSAPSIIIPVPQPSSRRPNPFSNQFVNLPSVASLEDGTSRLLSSPTTPGIDSPSWINLNSVLKPVTLRVYMKNADATSRGSRRSKKSVANRTETDMTLLCRPLSPSISTHNDNHLNIREFIHCRDIKLIACMGDSLLTGLCMADEDAANSHIKSFKSQVLKFIGYRRVLLPLLPWLLSGESRPKTCISGAQIPSVGRLIQHQNPALVGLSYHNTFMMSKGGMDESFNFAQSGATIDKLPGQISRFLKRLKRCDKQVVNGWKLMFVWIGANDCVLKYDLSSFEHRLVSCIQRIKQSTTKTIVSVISLPDLSCIQVYSRKSSSHTTQKIAAIKQRIARNRQFINSVLQNVTHQYDWGDGSDFRICLQPVPVSSSDFIPSEKLISAYDHVHPNALAHQIFAKAIWLNLFRGDKEKLSSLDQVVLTPWVTGGNEEEYIRC</sequence>
<gene>
    <name evidence="1" type="ORF">SeLEV6574_g04562</name>
    <name evidence="2" type="ORF">SeMB42_g03990</name>
</gene>
<dbReference type="InterPro" id="IPR038885">
    <property type="entry name" value="PLB1"/>
</dbReference>
<proteinExistence type="predicted"/>
<dbReference type="InterPro" id="IPR036514">
    <property type="entry name" value="SGNH_hydro_sf"/>
</dbReference>
<dbReference type="PANTHER" id="PTHR21325:SF31">
    <property type="entry name" value="GH22081P-RELATED"/>
    <property type="match status" value="1"/>
</dbReference>
<evidence type="ECO:0000313" key="3">
    <source>
        <dbReference type="Proteomes" id="UP000317494"/>
    </source>
</evidence>
<dbReference type="STRING" id="286115.A0A507CYU5"/>
<dbReference type="Pfam" id="PF00657">
    <property type="entry name" value="Lipase_GDSL"/>
    <property type="match status" value="1"/>
</dbReference>
<evidence type="ECO:0000313" key="4">
    <source>
        <dbReference type="Proteomes" id="UP000320475"/>
    </source>
</evidence>
<dbReference type="InterPro" id="IPR001087">
    <property type="entry name" value="GDSL"/>
</dbReference>
<dbReference type="EMBL" id="QEAM01000187">
    <property type="protein sequence ID" value="TPX44326.1"/>
    <property type="molecule type" value="Genomic_DNA"/>
</dbReference>
<dbReference type="AlphaFoldDB" id="A0A507CYU5"/>
<dbReference type="Proteomes" id="UP000317494">
    <property type="component" value="Unassembled WGS sequence"/>
</dbReference>
<dbReference type="GO" id="GO:0004620">
    <property type="term" value="F:phospholipase activity"/>
    <property type="evidence" value="ECO:0007669"/>
    <property type="project" value="InterPro"/>
</dbReference>
<dbReference type="PANTHER" id="PTHR21325">
    <property type="entry name" value="PHOSPHOLIPASE B, PLB1"/>
    <property type="match status" value="1"/>
</dbReference>
<keyword evidence="3" id="KW-1185">Reference proteome</keyword>
<dbReference type="VEuPathDB" id="FungiDB:SeMB42_g03990"/>
<organism evidence="1 4">
    <name type="scientific">Synchytrium endobioticum</name>
    <dbReference type="NCBI Taxonomy" id="286115"/>
    <lineage>
        <taxon>Eukaryota</taxon>
        <taxon>Fungi</taxon>
        <taxon>Fungi incertae sedis</taxon>
        <taxon>Chytridiomycota</taxon>
        <taxon>Chytridiomycota incertae sedis</taxon>
        <taxon>Chytridiomycetes</taxon>
        <taxon>Synchytriales</taxon>
        <taxon>Synchytriaceae</taxon>
        <taxon>Synchytrium</taxon>
    </lineage>
</organism>